<geneLocation type="plasmid" evidence="3">
    <name>pdfi2</name>
</geneLocation>
<dbReference type="SUPFAM" id="SSF52218">
    <property type="entry name" value="Flavoproteins"/>
    <property type="match status" value="1"/>
</dbReference>
<dbReference type="PANTHER" id="PTHR37297">
    <property type="entry name" value="PROTEIN NRDI"/>
    <property type="match status" value="1"/>
</dbReference>
<dbReference type="Gene3D" id="3.40.50.360">
    <property type="match status" value="1"/>
</dbReference>
<evidence type="ECO:0000313" key="3">
    <source>
        <dbReference type="Proteomes" id="UP000259030"/>
    </source>
</evidence>
<dbReference type="Proteomes" id="UP000259030">
    <property type="component" value="Plasmid pDFI2"/>
</dbReference>
<proteinExistence type="predicted"/>
<gene>
    <name evidence="2" type="ORF">DFI_16680</name>
</gene>
<dbReference type="InterPro" id="IPR029039">
    <property type="entry name" value="Flavoprotein-like_sf"/>
</dbReference>
<dbReference type="EMBL" id="CP021083">
    <property type="protein sequence ID" value="ASN82829.1"/>
    <property type="molecule type" value="Genomic_DNA"/>
</dbReference>
<dbReference type="PANTHER" id="PTHR37297:SF1">
    <property type="entry name" value="PROTEIN NRDI"/>
    <property type="match status" value="1"/>
</dbReference>
<dbReference type="KEGG" id="dfc:DFI_16680"/>
<name>A0A221T1R8_9DEIO</name>
<accession>A0A221T1R8</accession>
<keyword evidence="3" id="KW-1185">Reference proteome</keyword>
<dbReference type="STRING" id="317577.GCA_000419625_03399"/>
<protein>
    <submittedName>
        <fullName evidence="2">Class Ib ribonucleoside-diphosphate reductase assembly flavoprotein NrdI</fullName>
    </submittedName>
</protein>
<dbReference type="RefSeq" id="WP_081425751.1">
    <property type="nucleotide sequence ID" value="NZ_CP021083.1"/>
</dbReference>
<feature type="compositionally biased region" description="Low complexity" evidence="1">
    <location>
        <begin position="125"/>
        <end position="135"/>
    </location>
</feature>
<dbReference type="GO" id="GO:0010181">
    <property type="term" value="F:FMN binding"/>
    <property type="evidence" value="ECO:0007669"/>
    <property type="project" value="InterPro"/>
</dbReference>
<keyword evidence="2" id="KW-0614">Plasmid</keyword>
<reference evidence="2 3" key="1">
    <citation type="submission" date="2017-05" db="EMBL/GenBank/DDBJ databases">
        <title>The complete genome sequence of Deinococcus ficus isolated from the rhizosphere of the Ficus religiosa L. in Taiwan.</title>
        <authorList>
            <person name="Wu K.-M."/>
            <person name="Liao T.-L."/>
            <person name="Liu Y.-M."/>
            <person name="Young C.-C."/>
            <person name="Tsai S.-F."/>
        </authorList>
    </citation>
    <scope>NUCLEOTIDE SEQUENCE [LARGE SCALE GENOMIC DNA]</scope>
    <source>
        <strain evidence="2 3">CC-FR2-10</strain>
        <plasmid evidence="3">pdfi2</plasmid>
    </source>
</reference>
<evidence type="ECO:0000256" key="1">
    <source>
        <dbReference type="SAM" id="MobiDB-lite"/>
    </source>
</evidence>
<evidence type="ECO:0000313" key="2">
    <source>
        <dbReference type="EMBL" id="ASN82829.1"/>
    </source>
</evidence>
<dbReference type="AlphaFoldDB" id="A0A221T1R8"/>
<organism evidence="2 3">
    <name type="scientific">Deinococcus ficus</name>
    <dbReference type="NCBI Taxonomy" id="317577"/>
    <lineage>
        <taxon>Bacteria</taxon>
        <taxon>Thermotogati</taxon>
        <taxon>Deinococcota</taxon>
        <taxon>Deinococci</taxon>
        <taxon>Deinococcales</taxon>
        <taxon>Deinococcaceae</taxon>
        <taxon>Deinococcus</taxon>
    </lineage>
</organism>
<dbReference type="Pfam" id="PF07972">
    <property type="entry name" value="Flavodoxin_NdrI"/>
    <property type="match status" value="1"/>
</dbReference>
<feature type="region of interest" description="Disordered" evidence="1">
    <location>
        <begin position="125"/>
        <end position="146"/>
    </location>
</feature>
<sequence>MLALVYDSLTGNVRRFAQQVAGEAGAKAPLSARLDAPEGPFLLLTYTFGTGDVPGSTRAFLDRHGPLLRGVVASGSYHWGVNFARAADVIAAEYGVPVVARINKGGTAADRAQVVAWLRARPIEAPSSPSSSLPVARRHPWNPGSN</sequence>
<dbReference type="InterPro" id="IPR004465">
    <property type="entry name" value="RNR_NrdI"/>
</dbReference>